<evidence type="ECO:0000313" key="1">
    <source>
        <dbReference type="EMBL" id="RCN43399.1"/>
    </source>
</evidence>
<dbReference type="AlphaFoldDB" id="A0A368GJG0"/>
<dbReference type="EMBL" id="JOJR01000158">
    <property type="protein sequence ID" value="RCN43399.1"/>
    <property type="molecule type" value="Genomic_DNA"/>
</dbReference>
<protein>
    <submittedName>
        <fullName evidence="1">Uncharacterized protein</fullName>
    </submittedName>
</protein>
<reference evidence="1 2" key="1">
    <citation type="submission" date="2014-10" db="EMBL/GenBank/DDBJ databases">
        <title>Draft genome of the hookworm Ancylostoma caninum.</title>
        <authorList>
            <person name="Mitreva M."/>
        </authorList>
    </citation>
    <scope>NUCLEOTIDE SEQUENCE [LARGE SCALE GENOMIC DNA]</scope>
    <source>
        <strain evidence="1 2">Baltimore</strain>
    </source>
</reference>
<sequence length="67" mass="7946">MVGLVHVQANLFICRKIYNPERVMTSLFRSVCRYLRNDSHQIVKAIEDPRDQSNNGSDYYVQKMKIR</sequence>
<keyword evidence="2" id="KW-1185">Reference proteome</keyword>
<dbReference type="Proteomes" id="UP000252519">
    <property type="component" value="Unassembled WGS sequence"/>
</dbReference>
<name>A0A368GJG0_ANCCA</name>
<proteinExistence type="predicted"/>
<comment type="caution">
    <text evidence="1">The sequence shown here is derived from an EMBL/GenBank/DDBJ whole genome shotgun (WGS) entry which is preliminary data.</text>
</comment>
<organism evidence="1 2">
    <name type="scientific">Ancylostoma caninum</name>
    <name type="common">Dog hookworm</name>
    <dbReference type="NCBI Taxonomy" id="29170"/>
    <lineage>
        <taxon>Eukaryota</taxon>
        <taxon>Metazoa</taxon>
        <taxon>Ecdysozoa</taxon>
        <taxon>Nematoda</taxon>
        <taxon>Chromadorea</taxon>
        <taxon>Rhabditida</taxon>
        <taxon>Rhabditina</taxon>
        <taxon>Rhabditomorpha</taxon>
        <taxon>Strongyloidea</taxon>
        <taxon>Ancylostomatidae</taxon>
        <taxon>Ancylostomatinae</taxon>
        <taxon>Ancylostoma</taxon>
    </lineage>
</organism>
<gene>
    <name evidence="1" type="ORF">ANCCAN_10590</name>
</gene>
<accession>A0A368GJG0</accession>
<evidence type="ECO:0000313" key="2">
    <source>
        <dbReference type="Proteomes" id="UP000252519"/>
    </source>
</evidence>